<organism evidence="2 3">
    <name type="scientific">Brachybacterium huguangmaarense</name>
    <dbReference type="NCBI Taxonomy" id="1652028"/>
    <lineage>
        <taxon>Bacteria</taxon>
        <taxon>Bacillati</taxon>
        <taxon>Actinomycetota</taxon>
        <taxon>Actinomycetes</taxon>
        <taxon>Micrococcales</taxon>
        <taxon>Dermabacteraceae</taxon>
        <taxon>Brachybacterium</taxon>
    </lineage>
</organism>
<sequence length="53" mass="5489">MNTHEDHGPHTPADDGGAPVGGSPTPAPGAEAEHRDDSAQYLTVLRRLDEAGN</sequence>
<reference evidence="2" key="1">
    <citation type="submission" date="2022-10" db="EMBL/GenBank/DDBJ databases">
        <title>Whole-Genome Sequencing of Brachybacterium huguangmaarense BRM-3, Isolated from Betula schmidtii.</title>
        <authorList>
            <person name="Haam D."/>
        </authorList>
    </citation>
    <scope>NUCLEOTIDE SEQUENCE</scope>
    <source>
        <strain evidence="2">BRM-3</strain>
    </source>
</reference>
<evidence type="ECO:0000256" key="1">
    <source>
        <dbReference type="SAM" id="MobiDB-lite"/>
    </source>
</evidence>
<feature type="region of interest" description="Disordered" evidence="1">
    <location>
        <begin position="1"/>
        <end position="39"/>
    </location>
</feature>
<dbReference type="Proteomes" id="UP001164305">
    <property type="component" value="Chromosome"/>
</dbReference>
<keyword evidence="3" id="KW-1185">Reference proteome</keyword>
<evidence type="ECO:0000313" key="2">
    <source>
        <dbReference type="EMBL" id="UYG15905.1"/>
    </source>
</evidence>
<evidence type="ECO:0008006" key="4">
    <source>
        <dbReference type="Google" id="ProtNLM"/>
    </source>
</evidence>
<protein>
    <recommendedName>
        <fullName evidence="4">Metal-binding protein</fullName>
    </recommendedName>
</protein>
<dbReference type="EMBL" id="CP107020">
    <property type="protein sequence ID" value="UYG15905.1"/>
    <property type="molecule type" value="Genomic_DNA"/>
</dbReference>
<evidence type="ECO:0000313" key="3">
    <source>
        <dbReference type="Proteomes" id="UP001164305"/>
    </source>
</evidence>
<gene>
    <name evidence="2" type="ORF">BRM3_09665</name>
</gene>
<name>A0ABY6FY98_9MICO</name>
<proteinExistence type="predicted"/>
<dbReference type="RefSeq" id="WP_263593119.1">
    <property type="nucleotide sequence ID" value="NZ_CP107020.1"/>
</dbReference>
<accession>A0ABY6FY98</accession>
<feature type="compositionally biased region" description="Basic and acidic residues" evidence="1">
    <location>
        <begin position="1"/>
        <end position="13"/>
    </location>
</feature>